<feature type="region of interest" description="Disordered" evidence="1">
    <location>
        <begin position="25"/>
        <end position="85"/>
    </location>
</feature>
<feature type="compositionally biased region" description="Low complexity" evidence="1">
    <location>
        <begin position="377"/>
        <end position="390"/>
    </location>
</feature>
<organism evidence="2 3">
    <name type="scientific">Trichoderma longibrachiatum ATCC 18648</name>
    <dbReference type="NCBI Taxonomy" id="983965"/>
    <lineage>
        <taxon>Eukaryota</taxon>
        <taxon>Fungi</taxon>
        <taxon>Dikarya</taxon>
        <taxon>Ascomycota</taxon>
        <taxon>Pezizomycotina</taxon>
        <taxon>Sordariomycetes</taxon>
        <taxon>Hypocreomycetidae</taxon>
        <taxon>Hypocreales</taxon>
        <taxon>Hypocreaceae</taxon>
        <taxon>Trichoderma</taxon>
    </lineage>
</organism>
<accession>A0A2T4BUF5</accession>
<feature type="compositionally biased region" description="Low complexity" evidence="1">
    <location>
        <begin position="305"/>
        <end position="315"/>
    </location>
</feature>
<evidence type="ECO:0000313" key="2">
    <source>
        <dbReference type="EMBL" id="PTB72928.1"/>
    </source>
</evidence>
<evidence type="ECO:0000313" key="3">
    <source>
        <dbReference type="Proteomes" id="UP000240760"/>
    </source>
</evidence>
<gene>
    <name evidence="2" type="ORF">M440DRAFT_1405383</name>
</gene>
<feature type="compositionally biased region" description="Polar residues" evidence="1">
    <location>
        <begin position="262"/>
        <end position="279"/>
    </location>
</feature>
<sequence>MEQTTKLARLTLVSKYYPVANYSYPRSEAPCSSSASSFFSRTPYNSRRSSSSIKDEPSPLSPPPGLVDDRSTYDSEASSSADDDDFRYHIHGGELWDSFLESGQYPLHGVYQTDTLEMAASASASASFEALCAIPPIVPAKDYPALIPSPQRIKRRPVPTPPSQQTSWPLSDQRHANQPRKPSPTYSVFPKMVSIPSGTCTRKSSSSQLSTTSTSAATDAPSNKVLPPPPTCLPPLPPPPPPQRPAALQYRTASPRPRGFSPASSLSSLKRPGTSLSSRPASPMGPPYSLPPTPPPTAPLPALPPLSSRSPHPSTVIASRAHNLSHTKAAAAPSHPATQTRRAYTSSTKLPSRPPPEPLPRSVFEYDTDSDNEDNNNNDSSSSSRSSTESPTLSFFRLYRRSQSPNTSGEGGILSRRRGSASKTPLHQAQNQEQYFVDAAATAAKDRRRRRKRTNTLDSLPPLVAKQADLVLSRMLGRRSR</sequence>
<feature type="compositionally biased region" description="Low complexity" evidence="1">
    <location>
        <begin position="199"/>
        <end position="222"/>
    </location>
</feature>
<dbReference type="EMBL" id="KZ679140">
    <property type="protein sequence ID" value="PTB72928.1"/>
    <property type="molecule type" value="Genomic_DNA"/>
</dbReference>
<protein>
    <submittedName>
        <fullName evidence="2">Uncharacterized protein</fullName>
    </submittedName>
</protein>
<feature type="compositionally biased region" description="Acidic residues" evidence="1">
    <location>
        <begin position="366"/>
        <end position="376"/>
    </location>
</feature>
<dbReference type="OrthoDB" id="4775454at2759"/>
<proteinExistence type="predicted"/>
<feature type="compositionally biased region" description="Pro residues" evidence="1">
    <location>
        <begin position="226"/>
        <end position="244"/>
    </location>
</feature>
<keyword evidence="3" id="KW-1185">Reference proteome</keyword>
<feature type="compositionally biased region" description="Polar residues" evidence="1">
    <location>
        <begin position="42"/>
        <end position="52"/>
    </location>
</feature>
<feature type="compositionally biased region" description="Polar residues" evidence="1">
    <location>
        <begin position="336"/>
        <end position="349"/>
    </location>
</feature>
<dbReference type="STRING" id="983965.A0A2T4BUF5"/>
<dbReference type="AlphaFoldDB" id="A0A2T4BUF5"/>
<name>A0A2T4BUF5_TRILO</name>
<reference evidence="2 3" key="1">
    <citation type="submission" date="2016-07" db="EMBL/GenBank/DDBJ databases">
        <title>Multiple horizontal gene transfer events from other fungi enriched the ability of initially mycotrophic Trichoderma (Ascomycota) to feed on dead plant biomass.</title>
        <authorList>
            <consortium name="DOE Joint Genome Institute"/>
            <person name="Aerts A."/>
            <person name="Atanasova L."/>
            <person name="Chenthamara K."/>
            <person name="Zhang J."/>
            <person name="Grujic M."/>
            <person name="Henrissat B."/>
            <person name="Kuo A."/>
            <person name="Salamov A."/>
            <person name="Lipzen A."/>
            <person name="Labutti K."/>
            <person name="Barry K."/>
            <person name="Miao Y."/>
            <person name="Rahimi M.J."/>
            <person name="Shen Q."/>
            <person name="Grigoriev I.V."/>
            <person name="Kubicek C.P."/>
            <person name="Druzhinina I.S."/>
        </authorList>
    </citation>
    <scope>NUCLEOTIDE SEQUENCE [LARGE SCALE GENOMIC DNA]</scope>
    <source>
        <strain evidence="2 3">ATCC 18648</strain>
    </source>
</reference>
<feature type="compositionally biased region" description="Pro residues" evidence="1">
    <location>
        <begin position="283"/>
        <end position="304"/>
    </location>
</feature>
<feature type="compositionally biased region" description="Polar residues" evidence="1">
    <location>
        <begin position="421"/>
        <end position="434"/>
    </location>
</feature>
<feature type="region of interest" description="Disordered" evidence="1">
    <location>
        <begin position="150"/>
        <end position="435"/>
    </location>
</feature>
<evidence type="ECO:0000256" key="1">
    <source>
        <dbReference type="SAM" id="MobiDB-lite"/>
    </source>
</evidence>
<dbReference type="Proteomes" id="UP000240760">
    <property type="component" value="Unassembled WGS sequence"/>
</dbReference>
<feature type="compositionally biased region" description="Low complexity" evidence="1">
    <location>
        <begin position="25"/>
        <end position="41"/>
    </location>
</feature>